<sequence>MPSDFEKFEQLQSEGKRFAAAGRLIESLRKFELARKIKETPKILNRIQRLKDAIAQKEQNISSHQMPSISVKKSDITSEVLSQIQNIEVNHEKLIPVNPAELSPVKLKKFNELKNSAIELSYDGKFENALHNFSEAQKLCDCPKVKKYKEEIEMLISKYPRKLEKFQALTDTGKKLASEGKQTESLQKLKTAFDVCPSPKVSKMIKMLETDPLPKLPSFSSVIPTNEKENNIEIFDLRRKEEAYPLSHIRNLLQYP</sequence>
<reference evidence="1" key="1">
    <citation type="submission" date="2020-08" db="EMBL/GenBank/DDBJ databases">
        <title>Multicomponent nature underlies the extraordinary mechanical properties of spider dragline silk.</title>
        <authorList>
            <person name="Kono N."/>
            <person name="Nakamura H."/>
            <person name="Mori M."/>
            <person name="Yoshida Y."/>
            <person name="Ohtoshi R."/>
            <person name="Malay A.D."/>
            <person name="Moran D.A.P."/>
            <person name="Tomita M."/>
            <person name="Numata K."/>
            <person name="Arakawa K."/>
        </authorList>
    </citation>
    <scope>NUCLEOTIDE SEQUENCE</scope>
</reference>
<proteinExistence type="predicted"/>
<dbReference type="AlphaFoldDB" id="A0A8X6PBU4"/>
<dbReference type="OrthoDB" id="10566174at2759"/>
<name>A0A8X6PBU4_NEPPI</name>
<protein>
    <submittedName>
        <fullName evidence="1">DNA excision repair protein ERCC-6-like</fullName>
    </submittedName>
</protein>
<gene>
    <name evidence="1" type="primary">NCL1_09834</name>
    <name evidence="1" type="ORF">NPIL_92801</name>
</gene>
<evidence type="ECO:0000313" key="1">
    <source>
        <dbReference type="EMBL" id="GFT56797.1"/>
    </source>
</evidence>
<dbReference type="EMBL" id="BMAW01066861">
    <property type="protein sequence ID" value="GFT56797.1"/>
    <property type="molecule type" value="Genomic_DNA"/>
</dbReference>
<evidence type="ECO:0000313" key="2">
    <source>
        <dbReference type="Proteomes" id="UP000887013"/>
    </source>
</evidence>
<comment type="caution">
    <text evidence="1">The sequence shown here is derived from an EMBL/GenBank/DDBJ whole genome shotgun (WGS) entry which is preliminary data.</text>
</comment>
<dbReference type="Proteomes" id="UP000887013">
    <property type="component" value="Unassembled WGS sequence"/>
</dbReference>
<organism evidence="1 2">
    <name type="scientific">Nephila pilipes</name>
    <name type="common">Giant wood spider</name>
    <name type="synonym">Nephila maculata</name>
    <dbReference type="NCBI Taxonomy" id="299642"/>
    <lineage>
        <taxon>Eukaryota</taxon>
        <taxon>Metazoa</taxon>
        <taxon>Ecdysozoa</taxon>
        <taxon>Arthropoda</taxon>
        <taxon>Chelicerata</taxon>
        <taxon>Arachnida</taxon>
        <taxon>Araneae</taxon>
        <taxon>Araneomorphae</taxon>
        <taxon>Entelegynae</taxon>
        <taxon>Araneoidea</taxon>
        <taxon>Nephilidae</taxon>
        <taxon>Nephila</taxon>
    </lineage>
</organism>
<accession>A0A8X6PBU4</accession>
<keyword evidence="2" id="KW-1185">Reference proteome</keyword>